<sequence>MKRAYLAKSFHLDYDSSALTMTSFQKISKRPRTQSKILNQCNNSSLGDISKNKQLKNTSADSLLLYSCVDKNSKILDIQFSTQVKYNSNVVNRPISQHVQKKPFIEKYDAKRMFVLKTACKNKYSQGESSIIVKPLNSLQKLGKI</sequence>
<protein>
    <submittedName>
        <fullName evidence="2">Hypothetical_protein</fullName>
    </submittedName>
</protein>
<name>A0AA86UJ62_9EUKA</name>
<dbReference type="AlphaFoldDB" id="A0AA86UJ62"/>
<organism evidence="1">
    <name type="scientific">Hexamita inflata</name>
    <dbReference type="NCBI Taxonomy" id="28002"/>
    <lineage>
        <taxon>Eukaryota</taxon>
        <taxon>Metamonada</taxon>
        <taxon>Diplomonadida</taxon>
        <taxon>Hexamitidae</taxon>
        <taxon>Hexamitinae</taxon>
        <taxon>Hexamita</taxon>
    </lineage>
</organism>
<evidence type="ECO:0000313" key="2">
    <source>
        <dbReference type="EMBL" id="CAL6096112.1"/>
    </source>
</evidence>
<dbReference type="Proteomes" id="UP001642409">
    <property type="component" value="Unassembled WGS sequence"/>
</dbReference>
<evidence type="ECO:0000313" key="3">
    <source>
        <dbReference type="Proteomes" id="UP001642409"/>
    </source>
</evidence>
<keyword evidence="3" id="KW-1185">Reference proteome</keyword>
<dbReference type="EMBL" id="CAXDID020000482">
    <property type="protein sequence ID" value="CAL6096112.1"/>
    <property type="molecule type" value="Genomic_DNA"/>
</dbReference>
<reference evidence="2 3" key="2">
    <citation type="submission" date="2024-07" db="EMBL/GenBank/DDBJ databases">
        <authorList>
            <person name="Akdeniz Z."/>
        </authorList>
    </citation>
    <scope>NUCLEOTIDE SEQUENCE [LARGE SCALE GENOMIC DNA]</scope>
</reference>
<accession>A0AA86UJ62</accession>
<reference evidence="1" key="1">
    <citation type="submission" date="2023-06" db="EMBL/GenBank/DDBJ databases">
        <authorList>
            <person name="Kurt Z."/>
        </authorList>
    </citation>
    <scope>NUCLEOTIDE SEQUENCE</scope>
</reference>
<evidence type="ECO:0000313" key="1">
    <source>
        <dbReference type="EMBL" id="CAI9957804.1"/>
    </source>
</evidence>
<dbReference type="EMBL" id="CATOUU010000894">
    <property type="protein sequence ID" value="CAI9957804.1"/>
    <property type="molecule type" value="Genomic_DNA"/>
</dbReference>
<gene>
    <name evidence="1" type="ORF">HINF_LOCUS45449</name>
    <name evidence="2" type="ORF">HINF_LOCUS68274</name>
</gene>
<proteinExistence type="predicted"/>
<comment type="caution">
    <text evidence="1">The sequence shown here is derived from an EMBL/GenBank/DDBJ whole genome shotgun (WGS) entry which is preliminary data.</text>
</comment>